<dbReference type="EMBL" id="AP022612">
    <property type="protein sequence ID" value="BBZ33926.1"/>
    <property type="molecule type" value="Genomic_DNA"/>
</dbReference>
<dbReference type="Gene3D" id="3.40.50.850">
    <property type="entry name" value="Isochorismatase-like"/>
    <property type="match status" value="1"/>
</dbReference>
<dbReference type="Proteomes" id="UP000466931">
    <property type="component" value="Chromosome"/>
</dbReference>
<accession>A0A7I7XX73</accession>
<dbReference type="Pfam" id="PF00857">
    <property type="entry name" value="Isochorismatase"/>
    <property type="match status" value="1"/>
</dbReference>
<dbReference type="OrthoDB" id="9814140at2"/>
<organism evidence="1 2">
    <name type="scientific">Mycolicibacterium confluentis</name>
    <dbReference type="NCBI Taxonomy" id="28047"/>
    <lineage>
        <taxon>Bacteria</taxon>
        <taxon>Bacillati</taxon>
        <taxon>Actinomycetota</taxon>
        <taxon>Actinomycetes</taxon>
        <taxon>Mycobacteriales</taxon>
        <taxon>Mycobacteriaceae</taxon>
        <taxon>Mycolicibacterium</taxon>
    </lineage>
</organism>
<dbReference type="InterPro" id="IPR050272">
    <property type="entry name" value="Isochorismatase-like_hydrls"/>
</dbReference>
<reference evidence="1" key="1">
    <citation type="journal article" date="2019" name="Emerg. Microbes Infect.">
        <title>Comprehensive subspecies identification of 175 nontuberculous mycobacteria species based on 7547 genomic profiles.</title>
        <authorList>
            <person name="Matsumoto Y."/>
            <person name="Kinjo T."/>
            <person name="Motooka D."/>
            <person name="Nabeya D."/>
            <person name="Jung N."/>
            <person name="Uechi K."/>
            <person name="Horii T."/>
            <person name="Iida T."/>
            <person name="Fujita J."/>
            <person name="Nakamura S."/>
        </authorList>
    </citation>
    <scope>NUCLEOTIDE SEQUENCE [LARGE SCALE GENOMIC DNA]</scope>
    <source>
        <strain evidence="1">JCM 13671</strain>
    </source>
</reference>
<proteinExistence type="predicted"/>
<gene>
    <name evidence="1" type="ORF">MCNF_25310</name>
</gene>
<protein>
    <submittedName>
        <fullName evidence="1">N-carbamoylsarcosine amidase</fullName>
    </submittedName>
</protein>
<dbReference type="RefSeq" id="WP_085154789.1">
    <property type="nucleotide sequence ID" value="NZ_AP022612.1"/>
</dbReference>
<dbReference type="InterPro" id="IPR000868">
    <property type="entry name" value="Isochorismatase-like_dom"/>
</dbReference>
<keyword evidence="2" id="KW-1185">Reference proteome</keyword>
<dbReference type="AlphaFoldDB" id="A0A7I7XX73"/>
<dbReference type="CDD" id="cd00431">
    <property type="entry name" value="cysteine_hydrolases"/>
    <property type="match status" value="1"/>
</dbReference>
<evidence type="ECO:0000313" key="2">
    <source>
        <dbReference type="Proteomes" id="UP000466931"/>
    </source>
</evidence>
<evidence type="ECO:0000313" key="1">
    <source>
        <dbReference type="EMBL" id="BBZ33926.1"/>
    </source>
</evidence>
<dbReference type="PANTHER" id="PTHR43540:SF1">
    <property type="entry name" value="ISOCHORISMATASE HYDROLASE"/>
    <property type="match status" value="1"/>
</dbReference>
<dbReference type="InterPro" id="IPR036380">
    <property type="entry name" value="Isochorismatase-like_sf"/>
</dbReference>
<name>A0A7I7XX73_9MYCO</name>
<dbReference type="SUPFAM" id="SSF52499">
    <property type="entry name" value="Isochorismatase-like hydrolases"/>
    <property type="match status" value="1"/>
</dbReference>
<reference evidence="1" key="2">
    <citation type="submission" date="2020-02" db="EMBL/GenBank/DDBJ databases">
        <authorList>
            <person name="Matsumoto Y."/>
            <person name="Motooka D."/>
            <person name="Nakamura S."/>
        </authorList>
    </citation>
    <scope>NUCLEOTIDE SEQUENCE</scope>
    <source>
        <strain evidence="1">JCM 13671</strain>
    </source>
</reference>
<sequence length="238" mass="25989">MSAGGEAFLDSHGTYIQPVALTAHTALLVVDMQIHDARPDGAFNVAMERLQPGSMAYFNDRTERVVVPAIGRLLQAWRTRDRPVVHLRLGSQYPDYRDFPPNYRAWIKAIEDASGVREIFYAGSPDFQIRPELAPVDGEWVVDKLTYGAFNSSNLDRVARAAGFTGFVVAGISTNCCVESTVRGAAERGYECVVVDEATADYDESAHLASLRALAVNHARVVRSVDEVLAAVDSGTPM</sequence>
<dbReference type="PANTHER" id="PTHR43540">
    <property type="entry name" value="PEROXYUREIDOACRYLATE/UREIDOACRYLATE AMIDOHYDROLASE-RELATED"/>
    <property type="match status" value="1"/>
</dbReference>